<evidence type="ECO:0000256" key="2">
    <source>
        <dbReference type="ARBA" id="ARBA00022857"/>
    </source>
</evidence>
<sequence>MVKLVLITGATGTQGGSIAKLLLQYPEEYEVRCLTRTPTSEKAQALAKLGAHLVQGNLTVPSTLEAAMAGVWGVWGVTDFYDTDVADDPMSEEQQGNNLVQAAAKAGVQCFLWSSLPSSAEISKGKFVTRLYEGKHSVDAIIREHNLPGAFILTGNFYENMILRKYVSYDKEQDLILMKRPVITADAELVTLYVEKDLAGVCKAVWDLWDARKDELNHKHLLAGGARETPGDIAKVLAKLSGKEVKYSTLPTTGWKERDIMLDLYNAVGMYPGLQIPTPEVINLGIKLHTAEDYIRDRLLPHLGLDEV</sequence>
<dbReference type="PANTHER" id="PTHR42748">
    <property type="entry name" value="NITROGEN METABOLITE REPRESSION PROTEIN NMRA FAMILY MEMBER"/>
    <property type="match status" value="1"/>
</dbReference>
<dbReference type="Proteomes" id="UP001219568">
    <property type="component" value="Unassembled WGS sequence"/>
</dbReference>
<comment type="similarity">
    <text evidence="1">Belongs to the NmrA-type oxidoreductase family.</text>
</comment>
<reference evidence="4" key="2">
    <citation type="submission" date="2023-01" db="EMBL/GenBank/DDBJ databases">
        <authorList>
            <person name="Petersen C."/>
        </authorList>
    </citation>
    <scope>NUCLEOTIDE SEQUENCE</scope>
    <source>
        <strain evidence="4">IBT 15450</strain>
    </source>
</reference>
<feature type="domain" description="NmrA-like" evidence="3">
    <location>
        <begin position="3"/>
        <end position="257"/>
    </location>
</feature>
<dbReference type="PANTHER" id="PTHR42748:SF7">
    <property type="entry name" value="NMRA LIKE REDOX SENSOR 1-RELATED"/>
    <property type="match status" value="1"/>
</dbReference>
<protein>
    <recommendedName>
        <fullName evidence="3">NmrA-like domain-containing protein</fullName>
    </recommendedName>
</protein>
<evidence type="ECO:0000313" key="4">
    <source>
        <dbReference type="EMBL" id="KAJ6022850.1"/>
    </source>
</evidence>
<dbReference type="InterPro" id="IPR051164">
    <property type="entry name" value="NmrA-like_oxidored"/>
</dbReference>
<keyword evidence="5" id="KW-1185">Reference proteome</keyword>
<dbReference type="SUPFAM" id="SSF51735">
    <property type="entry name" value="NAD(P)-binding Rossmann-fold domains"/>
    <property type="match status" value="1"/>
</dbReference>
<dbReference type="Pfam" id="PF05368">
    <property type="entry name" value="NmrA"/>
    <property type="match status" value="1"/>
</dbReference>
<proteinExistence type="inferred from homology"/>
<accession>A0AAD6HZ84</accession>
<dbReference type="AlphaFoldDB" id="A0AAD6HZ84"/>
<reference evidence="4" key="1">
    <citation type="journal article" date="2023" name="IMA Fungus">
        <title>Comparative genomic study of the Penicillium genus elucidates a diverse pangenome and 15 lateral gene transfer events.</title>
        <authorList>
            <person name="Petersen C."/>
            <person name="Sorensen T."/>
            <person name="Nielsen M.R."/>
            <person name="Sondergaard T.E."/>
            <person name="Sorensen J.L."/>
            <person name="Fitzpatrick D.A."/>
            <person name="Frisvad J.C."/>
            <person name="Nielsen K.L."/>
        </authorList>
    </citation>
    <scope>NUCLEOTIDE SEQUENCE</scope>
    <source>
        <strain evidence="4">IBT 15450</strain>
    </source>
</reference>
<evidence type="ECO:0000256" key="1">
    <source>
        <dbReference type="ARBA" id="ARBA00006328"/>
    </source>
</evidence>
<dbReference type="InterPro" id="IPR036291">
    <property type="entry name" value="NAD(P)-bd_dom_sf"/>
</dbReference>
<comment type="caution">
    <text evidence="4">The sequence shown here is derived from an EMBL/GenBank/DDBJ whole genome shotgun (WGS) entry which is preliminary data.</text>
</comment>
<dbReference type="InterPro" id="IPR008030">
    <property type="entry name" value="NmrA-like"/>
</dbReference>
<name>A0AAD6HZ84_PENCN</name>
<evidence type="ECO:0000259" key="3">
    <source>
        <dbReference type="Pfam" id="PF05368"/>
    </source>
</evidence>
<evidence type="ECO:0000313" key="5">
    <source>
        <dbReference type="Proteomes" id="UP001219568"/>
    </source>
</evidence>
<keyword evidence="2" id="KW-0521">NADP</keyword>
<dbReference type="Gene3D" id="3.90.25.10">
    <property type="entry name" value="UDP-galactose 4-epimerase, domain 1"/>
    <property type="match status" value="1"/>
</dbReference>
<organism evidence="4 5">
    <name type="scientific">Penicillium canescens</name>
    <dbReference type="NCBI Taxonomy" id="5083"/>
    <lineage>
        <taxon>Eukaryota</taxon>
        <taxon>Fungi</taxon>
        <taxon>Dikarya</taxon>
        <taxon>Ascomycota</taxon>
        <taxon>Pezizomycotina</taxon>
        <taxon>Eurotiomycetes</taxon>
        <taxon>Eurotiomycetidae</taxon>
        <taxon>Eurotiales</taxon>
        <taxon>Aspergillaceae</taxon>
        <taxon>Penicillium</taxon>
    </lineage>
</organism>
<dbReference type="EMBL" id="JAQJZL010000016">
    <property type="protein sequence ID" value="KAJ6022850.1"/>
    <property type="molecule type" value="Genomic_DNA"/>
</dbReference>
<dbReference type="Gene3D" id="3.40.50.720">
    <property type="entry name" value="NAD(P)-binding Rossmann-like Domain"/>
    <property type="match status" value="1"/>
</dbReference>
<gene>
    <name evidence="4" type="ORF">N7460_013245</name>
</gene>